<evidence type="ECO:0000256" key="2">
    <source>
        <dbReference type="ARBA" id="ARBA00022649"/>
    </source>
</evidence>
<keyword evidence="4" id="KW-0479">Metal-binding</keyword>
<evidence type="ECO:0000256" key="1">
    <source>
        <dbReference type="ARBA" id="ARBA00001946"/>
    </source>
</evidence>
<dbReference type="EMBL" id="MGHU01000014">
    <property type="protein sequence ID" value="OGM77648.1"/>
    <property type="molecule type" value="Genomic_DNA"/>
</dbReference>
<dbReference type="Gene3D" id="3.40.50.1010">
    <property type="entry name" value="5'-nuclease"/>
    <property type="match status" value="1"/>
</dbReference>
<protein>
    <recommendedName>
        <fullName evidence="8">PIN domain-containing protein</fullName>
    </recommendedName>
</protein>
<evidence type="ECO:0000313" key="9">
    <source>
        <dbReference type="EMBL" id="OGM77648.1"/>
    </source>
</evidence>
<comment type="similarity">
    <text evidence="7">Belongs to the PINc/VapC protein family.</text>
</comment>
<dbReference type="SUPFAM" id="SSF88723">
    <property type="entry name" value="PIN domain-like"/>
    <property type="match status" value="1"/>
</dbReference>
<comment type="caution">
    <text evidence="9">The sequence shown here is derived from an EMBL/GenBank/DDBJ whole genome shotgun (WGS) entry which is preliminary data.</text>
</comment>
<name>A0A1F8CPH8_9BACT</name>
<dbReference type="Pfam" id="PF01850">
    <property type="entry name" value="PIN"/>
    <property type="match status" value="1"/>
</dbReference>
<keyword evidence="3" id="KW-0540">Nuclease</keyword>
<dbReference type="AlphaFoldDB" id="A0A1F8CPH8"/>
<keyword evidence="2" id="KW-1277">Toxin-antitoxin system</keyword>
<reference evidence="9 10" key="1">
    <citation type="journal article" date="2016" name="Nat. Commun.">
        <title>Thousands of microbial genomes shed light on interconnected biogeochemical processes in an aquifer system.</title>
        <authorList>
            <person name="Anantharaman K."/>
            <person name="Brown C.T."/>
            <person name="Hug L.A."/>
            <person name="Sharon I."/>
            <person name="Castelle C.J."/>
            <person name="Probst A.J."/>
            <person name="Thomas B.C."/>
            <person name="Singh A."/>
            <person name="Wilkins M.J."/>
            <person name="Karaoz U."/>
            <person name="Brodie E.L."/>
            <person name="Williams K.H."/>
            <person name="Hubbard S.S."/>
            <person name="Banfield J.F."/>
        </authorList>
    </citation>
    <scope>NUCLEOTIDE SEQUENCE [LARGE SCALE GENOMIC DNA]</scope>
</reference>
<evidence type="ECO:0000256" key="5">
    <source>
        <dbReference type="ARBA" id="ARBA00022801"/>
    </source>
</evidence>
<dbReference type="CDD" id="cd09881">
    <property type="entry name" value="PIN_VapC4-5_FitB-like"/>
    <property type="match status" value="1"/>
</dbReference>
<dbReference type="GO" id="GO:0004518">
    <property type="term" value="F:nuclease activity"/>
    <property type="evidence" value="ECO:0007669"/>
    <property type="project" value="UniProtKB-KW"/>
</dbReference>
<evidence type="ECO:0000256" key="6">
    <source>
        <dbReference type="ARBA" id="ARBA00022842"/>
    </source>
</evidence>
<dbReference type="PANTHER" id="PTHR33653">
    <property type="entry name" value="RIBONUCLEASE VAPC2"/>
    <property type="match status" value="1"/>
</dbReference>
<dbReference type="Proteomes" id="UP000179241">
    <property type="component" value="Unassembled WGS sequence"/>
</dbReference>
<evidence type="ECO:0000256" key="3">
    <source>
        <dbReference type="ARBA" id="ARBA00022722"/>
    </source>
</evidence>
<dbReference type="GO" id="GO:0046872">
    <property type="term" value="F:metal ion binding"/>
    <property type="evidence" value="ECO:0007669"/>
    <property type="project" value="UniProtKB-KW"/>
</dbReference>
<dbReference type="InterPro" id="IPR002716">
    <property type="entry name" value="PIN_dom"/>
</dbReference>
<keyword evidence="5" id="KW-0378">Hydrolase</keyword>
<evidence type="ECO:0000256" key="4">
    <source>
        <dbReference type="ARBA" id="ARBA00022723"/>
    </source>
</evidence>
<dbReference type="InterPro" id="IPR029060">
    <property type="entry name" value="PIN-like_dom_sf"/>
</dbReference>
<dbReference type="GO" id="GO:0016787">
    <property type="term" value="F:hydrolase activity"/>
    <property type="evidence" value="ECO:0007669"/>
    <property type="project" value="UniProtKB-KW"/>
</dbReference>
<dbReference type="PANTHER" id="PTHR33653:SF1">
    <property type="entry name" value="RIBONUCLEASE VAPC2"/>
    <property type="match status" value="1"/>
</dbReference>
<accession>A0A1F8CPH8</accession>
<feature type="domain" description="PIN" evidence="8">
    <location>
        <begin position="4"/>
        <end position="120"/>
    </location>
</feature>
<sequence>MQKIVIDTSVLIEFARTKKGGYLKLKKLAGQGKVLLFTPTIVVFEFWSGDSMNKFENRQKGEEIFLGIEKIDLNEGIAKRAGELFRKEHVDSFDAIVASTALGLDACLATENIRHFSKIKGLKLYKSK</sequence>
<comment type="cofactor">
    <cofactor evidence="1">
        <name>Mg(2+)</name>
        <dbReference type="ChEBI" id="CHEBI:18420"/>
    </cofactor>
</comment>
<organism evidence="9 10">
    <name type="scientific">Candidatus Woesebacteria bacterium RIFOXYA1_FULL_43_9</name>
    <dbReference type="NCBI Taxonomy" id="1802534"/>
    <lineage>
        <taxon>Bacteria</taxon>
        <taxon>Candidatus Woeseibacteriota</taxon>
    </lineage>
</organism>
<evidence type="ECO:0000259" key="8">
    <source>
        <dbReference type="Pfam" id="PF01850"/>
    </source>
</evidence>
<evidence type="ECO:0000313" key="10">
    <source>
        <dbReference type="Proteomes" id="UP000179241"/>
    </source>
</evidence>
<dbReference type="InterPro" id="IPR050556">
    <property type="entry name" value="Type_II_TA_system_RNase"/>
</dbReference>
<proteinExistence type="inferred from homology"/>
<gene>
    <name evidence="9" type="ORF">A2188_01385</name>
</gene>
<evidence type="ECO:0000256" key="7">
    <source>
        <dbReference type="ARBA" id="ARBA00038093"/>
    </source>
</evidence>
<keyword evidence="6" id="KW-0460">Magnesium</keyword>